<dbReference type="GO" id="GO:0017001">
    <property type="term" value="P:antibiotic catabolic process"/>
    <property type="evidence" value="ECO:0007669"/>
    <property type="project" value="UniProtKB-ARBA"/>
</dbReference>
<evidence type="ECO:0000313" key="4">
    <source>
        <dbReference type="Proteomes" id="UP000592294"/>
    </source>
</evidence>
<organism evidence="3 4">
    <name type="scientific">Allochromatium humboldtianum</name>
    <dbReference type="NCBI Taxonomy" id="504901"/>
    <lineage>
        <taxon>Bacteria</taxon>
        <taxon>Pseudomonadati</taxon>
        <taxon>Pseudomonadota</taxon>
        <taxon>Gammaproteobacteria</taxon>
        <taxon>Chromatiales</taxon>
        <taxon>Chromatiaceae</taxon>
        <taxon>Allochromatium</taxon>
    </lineage>
</organism>
<dbReference type="AlphaFoldDB" id="A0A850RHQ9"/>
<dbReference type="PANTHER" id="PTHR42951">
    <property type="entry name" value="METALLO-BETA-LACTAMASE DOMAIN-CONTAINING"/>
    <property type="match status" value="1"/>
</dbReference>
<proteinExistence type="inferred from homology"/>
<dbReference type="InterPro" id="IPR001279">
    <property type="entry name" value="Metallo-B-lactamas"/>
</dbReference>
<dbReference type="PANTHER" id="PTHR42951:SF4">
    <property type="entry name" value="ACYL-COENZYME A THIOESTERASE MBLAC2"/>
    <property type="match status" value="1"/>
</dbReference>
<dbReference type="InterPro" id="IPR050855">
    <property type="entry name" value="NDM-1-like"/>
</dbReference>
<dbReference type="Gene3D" id="3.60.15.10">
    <property type="entry name" value="Ribonuclease Z/Hydroxyacylglutathione hydrolase-like"/>
    <property type="match status" value="1"/>
</dbReference>
<dbReference type="EMBL" id="JABZEO010000010">
    <property type="protein sequence ID" value="NVZ10470.1"/>
    <property type="molecule type" value="Genomic_DNA"/>
</dbReference>
<accession>A0A850RHQ9</accession>
<keyword evidence="4" id="KW-1185">Reference proteome</keyword>
<protein>
    <submittedName>
        <fullName evidence="3">MBL fold metallo-hydrolase</fullName>
    </submittedName>
</protein>
<evidence type="ECO:0000256" key="1">
    <source>
        <dbReference type="ARBA" id="ARBA00005250"/>
    </source>
</evidence>
<keyword evidence="3" id="KW-0378">Hydrolase</keyword>
<dbReference type="RefSeq" id="WP_176977212.1">
    <property type="nucleotide sequence ID" value="NZ_JABZEO010000010.1"/>
</dbReference>
<dbReference type="Proteomes" id="UP000592294">
    <property type="component" value="Unassembled WGS sequence"/>
</dbReference>
<dbReference type="InterPro" id="IPR036866">
    <property type="entry name" value="RibonucZ/Hydroxyglut_hydro"/>
</dbReference>
<evidence type="ECO:0000259" key="2">
    <source>
        <dbReference type="SMART" id="SM00849"/>
    </source>
</evidence>
<name>A0A850RHQ9_9GAMM</name>
<dbReference type="Pfam" id="PF00753">
    <property type="entry name" value="Lactamase_B"/>
    <property type="match status" value="1"/>
</dbReference>
<dbReference type="SMART" id="SM00849">
    <property type="entry name" value="Lactamase_B"/>
    <property type="match status" value="1"/>
</dbReference>
<dbReference type="SUPFAM" id="SSF56281">
    <property type="entry name" value="Metallo-hydrolase/oxidoreductase"/>
    <property type="match status" value="1"/>
</dbReference>
<gene>
    <name evidence="3" type="ORF">HW932_14490</name>
</gene>
<evidence type="ECO:0000313" key="3">
    <source>
        <dbReference type="EMBL" id="NVZ10470.1"/>
    </source>
</evidence>
<sequence>MPRPGRLARAGLALLALLAAPVGAWEMATVLVAERVYALIGPLEGRTPENLALNANLGFIVTDAGVVLVDSGATAKSGPLIEQAVAAVTDQPIRWVVNLGSQDHRWLGNGYFAERGARLIALRRTVETQRTLAESHLAWLRETISDAVDGTVPMTAPEPLAGDRETLELGGTRMELLWLGDAHYRGDALLWLPESGVLFSGDLVFMDRMLGVWPYSPVRDWRDSFQAMTALAPKIIVPGHGTPGDLAKARRDTGDYLDWLVREVEASLANWEPIDETLERLARAPAFEHLEHFASWHRRNVHQTYLQLEAN</sequence>
<comment type="similarity">
    <text evidence="1">Belongs to the metallo-beta-lactamase superfamily. Class-B beta-lactamase family.</text>
</comment>
<dbReference type="GO" id="GO:0016787">
    <property type="term" value="F:hydrolase activity"/>
    <property type="evidence" value="ECO:0007669"/>
    <property type="project" value="UniProtKB-KW"/>
</dbReference>
<reference evidence="3 4" key="1">
    <citation type="submission" date="2020-06" db="EMBL/GenBank/DDBJ databases">
        <title>Whole-genome sequence of Allochromatium humboldtianum DSM 21881, type strain.</title>
        <authorList>
            <person name="Kyndt J.A."/>
            <person name="Meyer T.E."/>
        </authorList>
    </citation>
    <scope>NUCLEOTIDE SEQUENCE [LARGE SCALE GENOMIC DNA]</scope>
    <source>
        <strain evidence="3 4">DSM 21881</strain>
    </source>
</reference>
<comment type="caution">
    <text evidence="3">The sequence shown here is derived from an EMBL/GenBank/DDBJ whole genome shotgun (WGS) entry which is preliminary data.</text>
</comment>
<feature type="domain" description="Metallo-beta-lactamase" evidence="2">
    <location>
        <begin position="54"/>
        <end position="240"/>
    </location>
</feature>
<dbReference type="CDD" id="cd16282">
    <property type="entry name" value="metallo-hydrolase-like_MBL-fold"/>
    <property type="match status" value="1"/>
</dbReference>